<keyword evidence="3" id="KW-1185">Reference proteome</keyword>
<evidence type="ECO:0000313" key="3">
    <source>
        <dbReference type="Proteomes" id="UP000637383"/>
    </source>
</evidence>
<dbReference type="EMBL" id="JACJTU010000011">
    <property type="protein sequence ID" value="MBD2735015.1"/>
    <property type="molecule type" value="Genomic_DNA"/>
</dbReference>
<sequence>MHLGLIAVLLVLFLGPSLWIGYQAWAKVGWAWMLLLLPIAWLTGAIFGAIAAMYLVGVLEWLSNLNTPPAGAGSMGGVAWLGIWLVAALIISPFCAAIFTWLAAKFFLNA</sequence>
<evidence type="ECO:0000256" key="1">
    <source>
        <dbReference type="SAM" id="Phobius"/>
    </source>
</evidence>
<dbReference type="RefSeq" id="WP_190955689.1">
    <property type="nucleotide sequence ID" value="NZ_JACJTU010000011.1"/>
</dbReference>
<evidence type="ECO:0000313" key="2">
    <source>
        <dbReference type="EMBL" id="MBD2735015.1"/>
    </source>
</evidence>
<feature type="transmembrane region" description="Helical" evidence="1">
    <location>
        <begin position="36"/>
        <end position="57"/>
    </location>
</feature>
<reference evidence="2 3" key="1">
    <citation type="journal article" date="2020" name="ISME J.">
        <title>Comparative genomics reveals insights into cyanobacterial evolution and habitat adaptation.</title>
        <authorList>
            <person name="Chen M.Y."/>
            <person name="Teng W.K."/>
            <person name="Zhao L."/>
            <person name="Hu C.X."/>
            <person name="Zhou Y.K."/>
            <person name="Han B.P."/>
            <person name="Song L.R."/>
            <person name="Shu W.S."/>
        </authorList>
    </citation>
    <scope>NUCLEOTIDE SEQUENCE [LARGE SCALE GENOMIC DNA]</scope>
    <source>
        <strain evidence="2 3">FACHB-159</strain>
    </source>
</reference>
<keyword evidence="1" id="KW-0812">Transmembrane</keyword>
<feature type="transmembrane region" description="Helical" evidence="1">
    <location>
        <begin position="78"/>
        <end position="104"/>
    </location>
</feature>
<dbReference type="Proteomes" id="UP000637383">
    <property type="component" value="Unassembled WGS sequence"/>
</dbReference>
<organism evidence="2 3">
    <name type="scientific">Nostoc paludosum FACHB-159</name>
    <dbReference type="NCBI Taxonomy" id="2692908"/>
    <lineage>
        <taxon>Bacteria</taxon>
        <taxon>Bacillati</taxon>
        <taxon>Cyanobacteriota</taxon>
        <taxon>Cyanophyceae</taxon>
        <taxon>Nostocales</taxon>
        <taxon>Nostocaceae</taxon>
        <taxon>Nostoc</taxon>
    </lineage>
</organism>
<comment type="caution">
    <text evidence="2">The sequence shown here is derived from an EMBL/GenBank/DDBJ whole genome shotgun (WGS) entry which is preliminary data.</text>
</comment>
<keyword evidence="1" id="KW-1133">Transmembrane helix</keyword>
<accession>A0ABR8K9P7</accession>
<protein>
    <submittedName>
        <fullName evidence="2">Uncharacterized protein</fullName>
    </submittedName>
</protein>
<keyword evidence="1" id="KW-0472">Membrane</keyword>
<name>A0ABR8K9P7_9NOSO</name>
<proteinExistence type="predicted"/>
<gene>
    <name evidence="2" type="ORF">H6H03_14125</name>
</gene>